<comment type="caution">
    <text evidence="3">The sequence shown here is derived from an EMBL/GenBank/DDBJ whole genome shotgun (WGS) entry which is preliminary data.</text>
</comment>
<sequence length="382" mass="43344">MRILHCCLANFYIDGYGYQENILPRHNKADGHTVKILASTETYIDNQVLGCVEPGTYVNEDGIEVTRVPYRQFLPRSLMRRLRYYQGVRQFLESFEPDVILYHGNGGHGIVEVVGYCSKNPNVALYVDSHESFANSGRNPLSRHVLHGFINRIWIQQSLPSIKKMLCVAPECYPFLEKLYRIPEDLMELYPLGGEILPREEHFALRSSVRDKLAFSSDDIVLLHTGKLNTQKNTALLLDAFSQVEDLTAFKLLIVGSSAPDVESQIMKAKSADERISYIGWLPSARLQECFHAADIYMQPGTASVSFQQSLCAGCAGAARSAHSYPEFFGDAYWPINSVEDIVLLLRDIARTPRILDDKKNRCFAFAKSRLDYSELAKRLYR</sequence>
<keyword evidence="4" id="KW-1185">Reference proteome</keyword>
<evidence type="ECO:0000313" key="3">
    <source>
        <dbReference type="EMBL" id="MBC2889917.1"/>
    </source>
</evidence>
<accession>A0A842JE09</accession>
<dbReference type="RefSeq" id="WP_185905681.1">
    <property type="nucleotide sequence ID" value="NZ_JACMSE010000008.1"/>
</dbReference>
<dbReference type="InterPro" id="IPR001296">
    <property type="entry name" value="Glyco_trans_1"/>
</dbReference>
<evidence type="ECO:0000256" key="1">
    <source>
        <dbReference type="ARBA" id="ARBA00022679"/>
    </source>
</evidence>
<keyword evidence="1 3" id="KW-0808">Transferase</keyword>
<dbReference type="SUPFAM" id="SSF53756">
    <property type="entry name" value="UDP-Glycosyltransferase/glycogen phosphorylase"/>
    <property type="match status" value="1"/>
</dbReference>
<dbReference type="AlphaFoldDB" id="A0A842JE09"/>
<dbReference type="EMBL" id="JACMSE010000008">
    <property type="protein sequence ID" value="MBC2889917.1"/>
    <property type="molecule type" value="Genomic_DNA"/>
</dbReference>
<gene>
    <name evidence="3" type="ORF">H7313_11270</name>
</gene>
<feature type="domain" description="Glycosyl transferase family 1" evidence="2">
    <location>
        <begin position="209"/>
        <end position="328"/>
    </location>
</feature>
<dbReference type="PANTHER" id="PTHR46401:SF2">
    <property type="entry name" value="GLYCOSYLTRANSFERASE WBBK-RELATED"/>
    <property type="match status" value="1"/>
</dbReference>
<dbReference type="GO" id="GO:0009103">
    <property type="term" value="P:lipopolysaccharide biosynthetic process"/>
    <property type="evidence" value="ECO:0007669"/>
    <property type="project" value="TreeGrafter"/>
</dbReference>
<evidence type="ECO:0000259" key="2">
    <source>
        <dbReference type="Pfam" id="PF00534"/>
    </source>
</evidence>
<proteinExistence type="predicted"/>
<protein>
    <submittedName>
        <fullName evidence="3">Glycosyltransferase family 4 protein</fullName>
    </submittedName>
</protein>
<dbReference type="Proteomes" id="UP000587396">
    <property type="component" value="Unassembled WGS sequence"/>
</dbReference>
<reference evidence="3 4" key="1">
    <citation type="submission" date="2020-08" db="EMBL/GenBank/DDBJ databases">
        <authorList>
            <person name="Liu C."/>
            <person name="Sun Q."/>
        </authorList>
    </citation>
    <scope>NUCLEOTIDE SEQUENCE [LARGE SCALE GENOMIC DNA]</scope>
    <source>
        <strain evidence="3 4">N22</strain>
    </source>
</reference>
<dbReference type="PANTHER" id="PTHR46401">
    <property type="entry name" value="GLYCOSYLTRANSFERASE WBBK-RELATED"/>
    <property type="match status" value="1"/>
</dbReference>
<dbReference type="GO" id="GO:0016757">
    <property type="term" value="F:glycosyltransferase activity"/>
    <property type="evidence" value="ECO:0007669"/>
    <property type="project" value="InterPro"/>
</dbReference>
<dbReference type="Gene3D" id="3.40.50.2000">
    <property type="entry name" value="Glycogen Phosphorylase B"/>
    <property type="match status" value="2"/>
</dbReference>
<organism evidence="3 4">
    <name type="scientific">Gordonibacter massiliensis</name>
    <name type="common">ex Traore et al. 2017</name>
    <dbReference type="NCBI Taxonomy" id="1841863"/>
    <lineage>
        <taxon>Bacteria</taxon>
        <taxon>Bacillati</taxon>
        <taxon>Actinomycetota</taxon>
        <taxon>Coriobacteriia</taxon>
        <taxon>Eggerthellales</taxon>
        <taxon>Eggerthellaceae</taxon>
        <taxon>Gordonibacter</taxon>
    </lineage>
</organism>
<dbReference type="Pfam" id="PF00534">
    <property type="entry name" value="Glycos_transf_1"/>
    <property type="match status" value="1"/>
</dbReference>
<name>A0A842JE09_9ACTN</name>
<evidence type="ECO:0000313" key="4">
    <source>
        <dbReference type="Proteomes" id="UP000587396"/>
    </source>
</evidence>